<evidence type="ECO:0000256" key="5">
    <source>
        <dbReference type="ARBA" id="ARBA00022840"/>
    </source>
</evidence>
<evidence type="ECO:0000256" key="2">
    <source>
        <dbReference type="ARBA" id="ARBA00022475"/>
    </source>
</evidence>
<dbReference type="PANTHER" id="PTHR45772:SF7">
    <property type="entry name" value="AMINO ACID ABC TRANSPORTER ATP-BINDING PROTEIN"/>
    <property type="match status" value="1"/>
</dbReference>
<dbReference type="AlphaFoldDB" id="A0AAU8T3A4"/>
<dbReference type="InterPro" id="IPR027417">
    <property type="entry name" value="P-loop_NTPase"/>
</dbReference>
<dbReference type="GO" id="GO:0015808">
    <property type="term" value="P:L-alanine transport"/>
    <property type="evidence" value="ECO:0007669"/>
    <property type="project" value="TreeGrafter"/>
</dbReference>
<organism evidence="7 8">
    <name type="scientific">Paraburkholderia fungorum</name>
    <dbReference type="NCBI Taxonomy" id="134537"/>
    <lineage>
        <taxon>Bacteria</taxon>
        <taxon>Pseudomonadati</taxon>
        <taxon>Pseudomonadota</taxon>
        <taxon>Betaproteobacteria</taxon>
        <taxon>Burkholderiales</taxon>
        <taxon>Burkholderiaceae</taxon>
        <taxon>Paraburkholderia</taxon>
    </lineage>
</organism>
<dbReference type="PROSITE" id="PS50893">
    <property type="entry name" value="ABC_TRANSPORTER_2"/>
    <property type="match status" value="1"/>
</dbReference>
<reference evidence="7 8" key="1">
    <citation type="journal article" date="2015" name="Genome Announc.">
        <title>Complete genome sequences for 59 burkholderia isolates, both pathogenic and near neighbor.</title>
        <authorList>
            <person name="Johnson S.L."/>
            <person name="Bishop-Lilly K.A."/>
            <person name="Ladner J.T."/>
            <person name="Daligault H.E."/>
            <person name="Davenport K.W."/>
            <person name="Jaissle J."/>
            <person name="Frey K.G."/>
            <person name="Koroleva G.I."/>
            <person name="Bruce D.C."/>
            <person name="Coyne S.R."/>
            <person name="Broomall S.M."/>
            <person name="Li P.E."/>
            <person name="Teshima H."/>
            <person name="Gibbons H.S."/>
            <person name="Palacios G.F."/>
            <person name="Rosenzweig C.N."/>
            <person name="Redden C.L."/>
            <person name="Xu Y."/>
            <person name="Minogue T.D."/>
            <person name="Chain P.S."/>
        </authorList>
    </citation>
    <scope>NUCLEOTIDE SEQUENCE [LARGE SCALE GENOMIC DNA]</scope>
    <source>
        <strain evidence="7 8">ATCC BAA-463</strain>
    </source>
</reference>
<dbReference type="GO" id="GO:0015192">
    <property type="term" value="F:L-phenylalanine transmembrane transporter activity"/>
    <property type="evidence" value="ECO:0007669"/>
    <property type="project" value="TreeGrafter"/>
</dbReference>
<keyword evidence="2" id="KW-1003">Cell membrane</keyword>
<dbReference type="GO" id="GO:1903805">
    <property type="term" value="P:L-valine import across plasma membrane"/>
    <property type="evidence" value="ECO:0007669"/>
    <property type="project" value="TreeGrafter"/>
</dbReference>
<keyword evidence="3" id="KW-0472">Membrane</keyword>
<dbReference type="EMBL" id="CP010026">
    <property type="protein sequence ID" value="AJZ60342.1"/>
    <property type="molecule type" value="Genomic_DNA"/>
</dbReference>
<dbReference type="GO" id="GO:0005524">
    <property type="term" value="F:ATP binding"/>
    <property type="evidence" value="ECO:0007669"/>
    <property type="project" value="UniProtKB-KW"/>
</dbReference>
<protein>
    <submittedName>
        <fullName evidence="7">ABC transporter family protein</fullName>
    </submittedName>
</protein>
<dbReference type="SUPFAM" id="SSF52540">
    <property type="entry name" value="P-loop containing nucleoside triphosphate hydrolases"/>
    <property type="match status" value="1"/>
</dbReference>
<sequence>MSAGSINCATDGTHESSCAEPSATALRVEKLSKRFGGVLAVSNVSFNVMKGKATALIGPNGAGKSTVFNLITNLFSPTAGSVYVNGIPVAGLSSSRIAGLGLIRTFQSARVFPGMTTLENVMVGAHRHMAFDVLKQALWLPSARKAERDLAARAHALLDIADLSAYADTAATDLPMGGQKKLEVMRALMAQPKLLLLDEPAAGLNDTETEELAMLLCAVRELGITIVVVDHNMSLVMKVADDIVVLDAGVVIANGTPAEIEGNARVIEAYMGLEATS</sequence>
<evidence type="ECO:0000313" key="7">
    <source>
        <dbReference type="EMBL" id="AJZ60342.1"/>
    </source>
</evidence>
<dbReference type="Proteomes" id="UP000032614">
    <property type="component" value="Chromosome 1"/>
</dbReference>
<keyword evidence="1" id="KW-0813">Transport</keyword>
<keyword evidence="3" id="KW-0997">Cell inner membrane</keyword>
<dbReference type="FunFam" id="3.40.50.300:FF:000421">
    <property type="entry name" value="Branched-chain amino acid ABC transporter ATP-binding protein"/>
    <property type="match status" value="1"/>
</dbReference>
<keyword evidence="5" id="KW-0067">ATP-binding</keyword>
<proteinExistence type="predicted"/>
<dbReference type="RefSeq" id="WP_082094344.1">
    <property type="nucleotide sequence ID" value="NZ_CP010026.1"/>
</dbReference>
<evidence type="ECO:0000256" key="3">
    <source>
        <dbReference type="ARBA" id="ARBA00022519"/>
    </source>
</evidence>
<dbReference type="CDD" id="cd03219">
    <property type="entry name" value="ABC_Mj1267_LivG_branched"/>
    <property type="match status" value="1"/>
</dbReference>
<dbReference type="GO" id="GO:0016887">
    <property type="term" value="F:ATP hydrolysis activity"/>
    <property type="evidence" value="ECO:0007669"/>
    <property type="project" value="InterPro"/>
</dbReference>
<dbReference type="Pfam" id="PF00005">
    <property type="entry name" value="ABC_tran"/>
    <property type="match status" value="1"/>
</dbReference>
<evidence type="ECO:0000256" key="4">
    <source>
        <dbReference type="ARBA" id="ARBA00022741"/>
    </source>
</evidence>
<dbReference type="GO" id="GO:0015188">
    <property type="term" value="F:L-isoleucine transmembrane transporter activity"/>
    <property type="evidence" value="ECO:0007669"/>
    <property type="project" value="TreeGrafter"/>
</dbReference>
<dbReference type="SMART" id="SM00382">
    <property type="entry name" value="AAA"/>
    <property type="match status" value="1"/>
</dbReference>
<dbReference type="InterPro" id="IPR003593">
    <property type="entry name" value="AAA+_ATPase"/>
</dbReference>
<dbReference type="GO" id="GO:1903806">
    <property type="term" value="P:L-isoleucine import across plasma membrane"/>
    <property type="evidence" value="ECO:0007669"/>
    <property type="project" value="TreeGrafter"/>
</dbReference>
<accession>A0AAU8T3A4</accession>
<name>A0AAU8T3A4_9BURK</name>
<dbReference type="PANTHER" id="PTHR45772">
    <property type="entry name" value="CONSERVED COMPONENT OF ABC TRANSPORTER FOR NATURAL AMINO ACIDS-RELATED"/>
    <property type="match status" value="1"/>
</dbReference>
<dbReference type="InterPro" id="IPR032823">
    <property type="entry name" value="BCA_ABC_TP_C"/>
</dbReference>
<dbReference type="GO" id="GO:0005886">
    <property type="term" value="C:plasma membrane"/>
    <property type="evidence" value="ECO:0007669"/>
    <property type="project" value="TreeGrafter"/>
</dbReference>
<dbReference type="GO" id="GO:0005304">
    <property type="term" value="F:L-valine transmembrane transporter activity"/>
    <property type="evidence" value="ECO:0007669"/>
    <property type="project" value="TreeGrafter"/>
</dbReference>
<dbReference type="GO" id="GO:0042941">
    <property type="term" value="P:D-alanine transmembrane transport"/>
    <property type="evidence" value="ECO:0007669"/>
    <property type="project" value="TreeGrafter"/>
</dbReference>
<dbReference type="InterPro" id="IPR003439">
    <property type="entry name" value="ABC_transporter-like_ATP-bd"/>
</dbReference>
<evidence type="ECO:0000256" key="1">
    <source>
        <dbReference type="ARBA" id="ARBA00022448"/>
    </source>
</evidence>
<dbReference type="InterPro" id="IPR051120">
    <property type="entry name" value="ABC_AA/LPS_Transport"/>
</dbReference>
<keyword evidence="4" id="KW-0547">Nucleotide-binding</keyword>
<feature type="domain" description="ABC transporter" evidence="6">
    <location>
        <begin position="26"/>
        <end position="273"/>
    </location>
</feature>
<evidence type="ECO:0000259" key="6">
    <source>
        <dbReference type="PROSITE" id="PS50893"/>
    </source>
</evidence>
<dbReference type="Gene3D" id="3.40.50.300">
    <property type="entry name" value="P-loop containing nucleotide triphosphate hydrolases"/>
    <property type="match status" value="1"/>
</dbReference>
<gene>
    <name evidence="7" type="ORF">OI25_3025</name>
</gene>
<dbReference type="KEGG" id="bfn:OI25_3025"/>
<dbReference type="GeneID" id="66516950"/>
<evidence type="ECO:0000313" key="8">
    <source>
        <dbReference type="Proteomes" id="UP000032614"/>
    </source>
</evidence>
<dbReference type="Pfam" id="PF12399">
    <property type="entry name" value="BCA_ABC_TP_C"/>
    <property type="match status" value="1"/>
</dbReference>